<keyword evidence="9" id="KW-1185">Reference proteome</keyword>
<dbReference type="InterPro" id="IPR036373">
    <property type="entry name" value="Ribosomal_bL17_sf"/>
</dbReference>
<evidence type="ECO:0000256" key="7">
    <source>
        <dbReference type="RuleBase" id="RU000660"/>
    </source>
</evidence>
<protein>
    <recommendedName>
        <fullName evidence="4">Large ribosomal subunit protein bL17c</fullName>
    </recommendedName>
    <alternativeName>
        <fullName evidence="5">50S ribosomal protein L17, chloroplastic</fullName>
    </alternativeName>
    <alternativeName>
        <fullName evidence="6">CL17</fullName>
    </alternativeName>
</protein>
<evidence type="ECO:0000256" key="4">
    <source>
        <dbReference type="ARBA" id="ARBA00072708"/>
    </source>
</evidence>
<reference evidence="8" key="1">
    <citation type="journal article" date="2020" name="bioRxiv">
        <title>Comparative genomics of Chlamydomonas.</title>
        <authorList>
            <person name="Craig R.J."/>
            <person name="Hasan A.R."/>
            <person name="Ness R.W."/>
            <person name="Keightley P.D."/>
        </authorList>
    </citation>
    <scope>NUCLEOTIDE SEQUENCE</scope>
    <source>
        <strain evidence="8">CCAP 11/70</strain>
    </source>
</reference>
<gene>
    <name evidence="8" type="ORF">HYH03_017366</name>
</gene>
<dbReference type="PANTHER" id="PTHR14413">
    <property type="entry name" value="RIBOSOMAL PROTEIN L17"/>
    <property type="match status" value="1"/>
</dbReference>
<evidence type="ECO:0000256" key="2">
    <source>
        <dbReference type="ARBA" id="ARBA00022980"/>
    </source>
</evidence>
<proteinExistence type="inferred from homology"/>
<dbReference type="GO" id="GO:0022625">
    <property type="term" value="C:cytosolic large ribosomal subunit"/>
    <property type="evidence" value="ECO:0007669"/>
    <property type="project" value="TreeGrafter"/>
</dbReference>
<comment type="similarity">
    <text evidence="1 7">Belongs to the bacterial ribosomal protein bL17 family.</text>
</comment>
<evidence type="ECO:0000313" key="8">
    <source>
        <dbReference type="EMBL" id="KAG2483769.1"/>
    </source>
</evidence>
<dbReference type="InterPro" id="IPR000456">
    <property type="entry name" value="Ribosomal_bL17"/>
</dbReference>
<dbReference type="Pfam" id="PF01196">
    <property type="entry name" value="Ribosomal_L17"/>
    <property type="match status" value="1"/>
</dbReference>
<dbReference type="PANTHER" id="PTHR14413:SF16">
    <property type="entry name" value="LARGE RIBOSOMAL SUBUNIT PROTEIN BL17M"/>
    <property type="match status" value="1"/>
</dbReference>
<organism evidence="8 9">
    <name type="scientific">Edaphochlamys debaryana</name>
    <dbReference type="NCBI Taxonomy" id="47281"/>
    <lineage>
        <taxon>Eukaryota</taxon>
        <taxon>Viridiplantae</taxon>
        <taxon>Chlorophyta</taxon>
        <taxon>core chlorophytes</taxon>
        <taxon>Chlorophyceae</taxon>
        <taxon>CS clade</taxon>
        <taxon>Chlamydomonadales</taxon>
        <taxon>Chlamydomonadales incertae sedis</taxon>
        <taxon>Edaphochlamys</taxon>
    </lineage>
</organism>
<dbReference type="FunFam" id="3.90.1030.10:FF:000001">
    <property type="entry name" value="50S ribosomal protein L17"/>
    <property type="match status" value="1"/>
</dbReference>
<dbReference type="OrthoDB" id="275000at2759"/>
<evidence type="ECO:0000313" key="9">
    <source>
        <dbReference type="Proteomes" id="UP000612055"/>
    </source>
</evidence>
<dbReference type="SUPFAM" id="SSF64263">
    <property type="entry name" value="Prokaryotic ribosomal protein L17"/>
    <property type="match status" value="1"/>
</dbReference>
<dbReference type="EMBL" id="JAEHOE010000166">
    <property type="protein sequence ID" value="KAG2483769.1"/>
    <property type="molecule type" value="Genomic_DNA"/>
</dbReference>
<dbReference type="AlphaFoldDB" id="A0A835XPE5"/>
<name>A0A835XPE5_9CHLO</name>
<dbReference type="HAMAP" id="MF_01368">
    <property type="entry name" value="Ribosomal_bL17"/>
    <property type="match status" value="1"/>
</dbReference>
<accession>A0A835XPE5</accession>
<dbReference type="NCBIfam" id="TIGR00059">
    <property type="entry name" value="L17"/>
    <property type="match status" value="1"/>
</dbReference>
<dbReference type="GO" id="GO:0006412">
    <property type="term" value="P:translation"/>
    <property type="evidence" value="ECO:0007669"/>
    <property type="project" value="InterPro"/>
</dbReference>
<evidence type="ECO:0000256" key="5">
    <source>
        <dbReference type="ARBA" id="ARBA00077677"/>
    </source>
</evidence>
<keyword evidence="3 7" id="KW-0687">Ribonucleoprotein</keyword>
<sequence length="180" mass="19887">MASLQMARGAFVARSTAPVRSVAAMRTVTTRAVAPVAPRSAQTSSFLGETTLVAPSSGMKWTMMRHGNRVKHLGRPADQRKALIRSLVTEVIRHGAIRTTKVKAMVIRKYVDHMITLAKDGSLHARRQAMAFLYDKDLVGNLFENAPERYAERPGGYTRVKTEPVLRRGDATEMAVIELV</sequence>
<comment type="caution">
    <text evidence="8">The sequence shown here is derived from an EMBL/GenBank/DDBJ whole genome shotgun (WGS) entry which is preliminary data.</text>
</comment>
<dbReference type="Proteomes" id="UP000612055">
    <property type="component" value="Unassembled WGS sequence"/>
</dbReference>
<evidence type="ECO:0000256" key="1">
    <source>
        <dbReference type="ARBA" id="ARBA00008777"/>
    </source>
</evidence>
<evidence type="ECO:0000256" key="6">
    <source>
        <dbReference type="ARBA" id="ARBA00082728"/>
    </source>
</evidence>
<keyword evidence="2 7" id="KW-0689">Ribosomal protein</keyword>
<dbReference type="GO" id="GO:0003735">
    <property type="term" value="F:structural constituent of ribosome"/>
    <property type="evidence" value="ECO:0007669"/>
    <property type="project" value="InterPro"/>
</dbReference>
<dbReference type="Gene3D" id="3.90.1030.10">
    <property type="entry name" value="Ribosomal protein L17"/>
    <property type="match status" value="1"/>
</dbReference>
<evidence type="ECO:0000256" key="3">
    <source>
        <dbReference type="ARBA" id="ARBA00023274"/>
    </source>
</evidence>